<evidence type="ECO:0000256" key="2">
    <source>
        <dbReference type="ARBA" id="ARBA00022679"/>
    </source>
</evidence>
<dbReference type="PANTHER" id="PTHR10291:SF43">
    <property type="entry name" value="DEHYDRODOLICHYL DIPHOSPHATE SYNTHASE COMPLEX SUBUNIT DHDDS"/>
    <property type="match status" value="1"/>
</dbReference>
<dbReference type="SUPFAM" id="SSF64005">
    <property type="entry name" value="Undecaprenyl diphosphate synthase"/>
    <property type="match status" value="1"/>
</dbReference>
<organism evidence="6">
    <name type="scientific">Wollemia nobilis</name>
    <dbReference type="NCBI Taxonomy" id="56998"/>
    <lineage>
        <taxon>Eukaryota</taxon>
        <taxon>Viridiplantae</taxon>
        <taxon>Streptophyta</taxon>
        <taxon>Embryophyta</taxon>
        <taxon>Tracheophyta</taxon>
        <taxon>Spermatophyta</taxon>
        <taxon>Pinopsida</taxon>
        <taxon>Pinidae</taxon>
        <taxon>Conifers II</taxon>
        <taxon>Araucariales</taxon>
        <taxon>Araucariaceae</taxon>
        <taxon>Wollemia</taxon>
    </lineage>
</organism>
<dbReference type="HAMAP" id="MF_01139">
    <property type="entry name" value="ISPT"/>
    <property type="match status" value="1"/>
</dbReference>
<comment type="similarity">
    <text evidence="1 4">Belongs to the UPP synthase family.</text>
</comment>
<keyword evidence="3" id="KW-0460">Magnesium</keyword>
<proteinExistence type="inferred from homology"/>
<dbReference type="GO" id="GO:0016094">
    <property type="term" value="P:polyprenol biosynthetic process"/>
    <property type="evidence" value="ECO:0007669"/>
    <property type="project" value="TreeGrafter"/>
</dbReference>
<keyword evidence="2 4" id="KW-0808">Transferase</keyword>
<evidence type="ECO:0000256" key="4">
    <source>
        <dbReference type="RuleBase" id="RU363018"/>
    </source>
</evidence>
<dbReference type="PANTHER" id="PTHR10291">
    <property type="entry name" value="DEHYDRODOLICHYL DIPHOSPHATE SYNTHASE FAMILY MEMBER"/>
    <property type="match status" value="1"/>
</dbReference>
<dbReference type="InterPro" id="IPR001441">
    <property type="entry name" value="UPP_synth-like"/>
</dbReference>
<dbReference type="AlphaFoldDB" id="A0A0C9QM94"/>
<accession>A0A0C9QM94</accession>
<feature type="signal peptide" evidence="5">
    <location>
        <begin position="1"/>
        <end position="28"/>
    </location>
</feature>
<feature type="chain" id="PRO_5002201300" description="Alkyl transferase" evidence="5">
    <location>
        <begin position="29"/>
        <end position="286"/>
    </location>
</feature>
<dbReference type="FunFam" id="3.40.1180.10:FF:000005">
    <property type="entry name" value="Alkyl transferase"/>
    <property type="match status" value="1"/>
</dbReference>
<dbReference type="CDD" id="cd00475">
    <property type="entry name" value="Cis_IPPS"/>
    <property type="match status" value="1"/>
</dbReference>
<dbReference type="EMBL" id="GCHU01022931">
    <property type="protein sequence ID" value="JAG85760.1"/>
    <property type="molecule type" value="Transcribed_RNA"/>
</dbReference>
<protein>
    <recommendedName>
        <fullName evidence="4">Alkyl transferase</fullName>
        <ecNumber evidence="4">2.5.1.-</ecNumber>
    </recommendedName>
</protein>
<dbReference type="PROSITE" id="PS01066">
    <property type="entry name" value="UPP_SYNTHASE"/>
    <property type="match status" value="1"/>
</dbReference>
<sequence length="286" mass="32518">MEITAKRSGCWLWLWLSWVFTAIQNSCRQIMVCILRAGPIPRHIAIIMDGNRRFAQRRSMEKKAGHEFGAESLMQTLRNCYEMGVDCVTVYAFSIDNFKRSREEVDALMDLMQHKLEALLDKESLVNQAGIRVRLLGNLELLPERVRHAAEKVMVRTMSNSKAILNVCVAYTSTEEIVHAVQGACQGVLGFESVNRREIETEDIESHLYTAGCPDPDLLIRTSGESRLSNFLLWQSGFCYLHACGVLWPEFSFRHLFLAVLGYQRACSYINQGQKHKSLKGLSSPL</sequence>
<dbReference type="GO" id="GO:0045547">
    <property type="term" value="F:ditrans,polycis-polyprenyl diphosphate synthase [(2E,6E)-farnesyl diphosphate specific] activity"/>
    <property type="evidence" value="ECO:0007669"/>
    <property type="project" value="TreeGrafter"/>
</dbReference>
<dbReference type="InterPro" id="IPR018520">
    <property type="entry name" value="UPP_synth-like_CS"/>
</dbReference>
<dbReference type="Gene3D" id="3.40.1180.10">
    <property type="entry name" value="Decaprenyl diphosphate synthase-like"/>
    <property type="match status" value="1"/>
</dbReference>
<dbReference type="NCBIfam" id="TIGR00055">
    <property type="entry name" value="uppS"/>
    <property type="match status" value="1"/>
</dbReference>
<dbReference type="GO" id="GO:0005783">
    <property type="term" value="C:endoplasmic reticulum"/>
    <property type="evidence" value="ECO:0007669"/>
    <property type="project" value="TreeGrafter"/>
</dbReference>
<name>A0A0C9QM94_9CONI</name>
<dbReference type="InterPro" id="IPR036424">
    <property type="entry name" value="UPP_synth-like_sf"/>
</dbReference>
<evidence type="ECO:0000256" key="1">
    <source>
        <dbReference type="ARBA" id="ARBA00005432"/>
    </source>
</evidence>
<reference evidence="6" key="1">
    <citation type="submission" date="2015-02" db="EMBL/GenBank/DDBJ databases">
        <title>A transcriptome of Wollemia nobilis - a relic of Gondwana.</title>
        <authorList>
            <person name="Chia J.Y."/>
            <person name="Leong Y.S."/>
            <person name="Abdul Karim S."/>
            <person name="Wan Azmi N."/>
            <person name="Hercus R."/>
            <person name="Croft L."/>
        </authorList>
    </citation>
    <scope>NUCLEOTIDE SEQUENCE</scope>
    <source>
        <strain evidence="6">MaeBrown</strain>
        <tissue evidence="6">Leaf</tissue>
    </source>
</reference>
<evidence type="ECO:0000313" key="6">
    <source>
        <dbReference type="EMBL" id="JAG85760.1"/>
    </source>
</evidence>
<evidence type="ECO:0000256" key="3">
    <source>
        <dbReference type="ARBA" id="ARBA00022842"/>
    </source>
</evidence>
<dbReference type="EC" id="2.5.1.-" evidence="4"/>
<evidence type="ECO:0000256" key="5">
    <source>
        <dbReference type="SAM" id="SignalP"/>
    </source>
</evidence>
<dbReference type="Pfam" id="PF01255">
    <property type="entry name" value="Prenyltransf"/>
    <property type="match status" value="1"/>
</dbReference>
<keyword evidence="5" id="KW-0732">Signal</keyword>